<sequence>MAKKPKKKDMGILEVEKLPRVSAWAWLRARFFAGMVIALPIVVTFAILQFFINYIDQRVVPILPESLRPETYLNYAVPGFGVIVLVLFLTILGAITTNLLGRSVVVITDRVLSQIPIVRTVYSSFKQLVDVFANNPTEQFRECVLIQFPRADSWCLGFVAAPARGEVRTHLSEDYIGVFVPTTPNPTSGFIMFVKAENTIKLHMSVEEGARMILSAGLVVPEHPDVKAAIEAANGKATKTESGEPSAPSPDAGPGPEPTQDQDPK</sequence>
<feature type="region of interest" description="Disordered" evidence="1">
    <location>
        <begin position="229"/>
        <end position="265"/>
    </location>
</feature>
<dbReference type="eggNOG" id="COG2928">
    <property type="taxonomic scope" value="Bacteria"/>
</dbReference>
<protein>
    <recommendedName>
        <fullName evidence="5">DUF502 domain-containing protein</fullName>
    </recommendedName>
</protein>
<dbReference type="OrthoDB" id="9780267at2"/>
<dbReference type="STRING" id="1280952.HJA_12494"/>
<feature type="compositionally biased region" description="Pro residues" evidence="1">
    <location>
        <begin position="247"/>
        <end position="257"/>
    </location>
</feature>
<keyword evidence="2" id="KW-0472">Membrane</keyword>
<dbReference type="PANTHER" id="PTHR31876">
    <property type="entry name" value="COV-LIKE PROTEIN 1"/>
    <property type="match status" value="1"/>
</dbReference>
<dbReference type="PANTHER" id="PTHR31876:SF26">
    <property type="entry name" value="PROTEIN LIKE COV 2"/>
    <property type="match status" value="1"/>
</dbReference>
<evidence type="ECO:0008006" key="5">
    <source>
        <dbReference type="Google" id="ProtNLM"/>
    </source>
</evidence>
<accession>A0A059FB87</accession>
<feature type="transmembrane region" description="Helical" evidence="2">
    <location>
        <begin position="72"/>
        <end position="95"/>
    </location>
</feature>
<dbReference type="Pfam" id="PF04367">
    <property type="entry name" value="DUF502"/>
    <property type="match status" value="1"/>
</dbReference>
<keyword evidence="2" id="KW-1133">Transmembrane helix</keyword>
<dbReference type="Proteomes" id="UP000024816">
    <property type="component" value="Unassembled WGS sequence"/>
</dbReference>
<evidence type="ECO:0000256" key="2">
    <source>
        <dbReference type="SAM" id="Phobius"/>
    </source>
</evidence>
<evidence type="ECO:0000313" key="3">
    <source>
        <dbReference type="EMBL" id="KCZ87821.1"/>
    </source>
</evidence>
<organism evidence="3 4">
    <name type="scientific">Hyphomonas jannaschiana VP2</name>
    <dbReference type="NCBI Taxonomy" id="1280952"/>
    <lineage>
        <taxon>Bacteria</taxon>
        <taxon>Pseudomonadati</taxon>
        <taxon>Pseudomonadota</taxon>
        <taxon>Alphaproteobacteria</taxon>
        <taxon>Hyphomonadales</taxon>
        <taxon>Hyphomonadaceae</taxon>
        <taxon>Hyphomonas</taxon>
    </lineage>
</organism>
<keyword evidence="4" id="KW-1185">Reference proteome</keyword>
<evidence type="ECO:0000256" key="1">
    <source>
        <dbReference type="SAM" id="MobiDB-lite"/>
    </source>
</evidence>
<dbReference type="RefSeq" id="WP_081814684.1">
    <property type="nucleotide sequence ID" value="NZ_ARYJ01000007.1"/>
</dbReference>
<dbReference type="AlphaFoldDB" id="A0A059FB87"/>
<evidence type="ECO:0000313" key="4">
    <source>
        <dbReference type="Proteomes" id="UP000024816"/>
    </source>
</evidence>
<keyword evidence="2" id="KW-0812">Transmembrane</keyword>
<gene>
    <name evidence="3" type="ORF">HJA_12494</name>
</gene>
<name>A0A059FB87_9PROT</name>
<proteinExistence type="predicted"/>
<feature type="transmembrane region" description="Helical" evidence="2">
    <location>
        <begin position="31"/>
        <end position="52"/>
    </location>
</feature>
<reference evidence="3 4" key="1">
    <citation type="journal article" date="2014" name="Antonie Van Leeuwenhoek">
        <title>Hyphomonas beringensis sp. nov. and Hyphomonas chukchiensis sp. nov., isolated from surface seawater of the Bering Sea and Chukchi Sea.</title>
        <authorList>
            <person name="Li C."/>
            <person name="Lai Q."/>
            <person name="Li G."/>
            <person name="Dong C."/>
            <person name="Wang J."/>
            <person name="Liao Y."/>
            <person name="Shao Z."/>
        </authorList>
    </citation>
    <scope>NUCLEOTIDE SEQUENCE [LARGE SCALE GENOMIC DNA]</scope>
    <source>
        <strain evidence="3 4">VP2</strain>
    </source>
</reference>
<dbReference type="EMBL" id="ARYJ01000007">
    <property type="protein sequence ID" value="KCZ87821.1"/>
    <property type="molecule type" value="Genomic_DNA"/>
</dbReference>
<comment type="caution">
    <text evidence="3">The sequence shown here is derived from an EMBL/GenBank/DDBJ whole genome shotgun (WGS) entry which is preliminary data.</text>
</comment>
<dbReference type="InterPro" id="IPR007462">
    <property type="entry name" value="COV1-like"/>
</dbReference>